<dbReference type="SUPFAM" id="SSF53067">
    <property type="entry name" value="Actin-like ATPase domain"/>
    <property type="match status" value="2"/>
</dbReference>
<feature type="compositionally biased region" description="Pro residues" evidence="4">
    <location>
        <begin position="405"/>
        <end position="425"/>
    </location>
</feature>
<evidence type="ECO:0000256" key="4">
    <source>
        <dbReference type="SAM" id="MobiDB-lite"/>
    </source>
</evidence>
<evidence type="ECO:0000256" key="1">
    <source>
        <dbReference type="ARBA" id="ARBA00022741"/>
    </source>
</evidence>
<organism evidence="5 6">
    <name type="scientific">Nocardioides zeae</name>
    <dbReference type="NCBI Taxonomy" id="1457234"/>
    <lineage>
        <taxon>Bacteria</taxon>
        <taxon>Bacillati</taxon>
        <taxon>Actinomycetota</taxon>
        <taxon>Actinomycetes</taxon>
        <taxon>Propionibacteriales</taxon>
        <taxon>Nocardioidaceae</taxon>
        <taxon>Nocardioides</taxon>
    </lineage>
</organism>
<feature type="compositionally biased region" description="Low complexity" evidence="4">
    <location>
        <begin position="607"/>
        <end position="624"/>
    </location>
</feature>
<dbReference type="PANTHER" id="PTHR42749">
    <property type="entry name" value="CELL SHAPE-DETERMINING PROTEIN MREB"/>
    <property type="match status" value="1"/>
</dbReference>
<keyword evidence="3" id="KW-0143">Chaperone</keyword>
<keyword evidence="1" id="KW-0547">Nucleotide-binding</keyword>
<evidence type="ECO:0000313" key="5">
    <source>
        <dbReference type="EMBL" id="NEN76896.1"/>
    </source>
</evidence>
<protein>
    <submittedName>
        <fullName evidence="5">Hsp70 family protein</fullName>
    </submittedName>
</protein>
<dbReference type="Gene3D" id="3.30.420.40">
    <property type="match status" value="2"/>
</dbReference>
<gene>
    <name evidence="5" type="ORF">G3T38_01245</name>
</gene>
<reference evidence="5 6" key="1">
    <citation type="journal article" date="2014" name="Int. J. Syst. Evol. Microbiol.">
        <title>Nocardioides zeae sp. nov., isolated from the stem of Zea mays.</title>
        <authorList>
            <person name="Glaeser S.P."/>
            <person name="McInroy J.A."/>
            <person name="Busse H.J."/>
            <person name="Kampfer P."/>
        </authorList>
    </citation>
    <scope>NUCLEOTIDE SEQUENCE [LARGE SCALE GENOMIC DNA]</scope>
    <source>
        <strain evidence="5 6">JCM 30728</strain>
    </source>
</reference>
<dbReference type="AlphaFoldDB" id="A0A6P0HEA0"/>
<evidence type="ECO:0000256" key="2">
    <source>
        <dbReference type="ARBA" id="ARBA00022840"/>
    </source>
</evidence>
<dbReference type="InterPro" id="IPR043129">
    <property type="entry name" value="ATPase_NBD"/>
</dbReference>
<keyword evidence="6" id="KW-1185">Reference proteome</keyword>
<evidence type="ECO:0000256" key="3">
    <source>
        <dbReference type="ARBA" id="ARBA00023186"/>
    </source>
</evidence>
<comment type="caution">
    <text evidence="5">The sequence shown here is derived from an EMBL/GenBank/DDBJ whole genome shotgun (WGS) entry which is preliminary data.</text>
</comment>
<keyword evidence="2" id="KW-0067">ATP-binding</keyword>
<dbReference type="EMBL" id="JAAGXA010000001">
    <property type="protein sequence ID" value="NEN76896.1"/>
    <property type="molecule type" value="Genomic_DNA"/>
</dbReference>
<accession>A0A6P0HEA0</accession>
<dbReference type="GO" id="GO:0140662">
    <property type="term" value="F:ATP-dependent protein folding chaperone"/>
    <property type="evidence" value="ECO:0007669"/>
    <property type="project" value="InterPro"/>
</dbReference>
<dbReference type="PANTHER" id="PTHR42749:SF1">
    <property type="entry name" value="CELL SHAPE-DETERMINING PROTEIN MREB"/>
    <property type="match status" value="1"/>
</dbReference>
<name>A0A6P0HEA0_9ACTN</name>
<feature type="region of interest" description="Disordered" evidence="4">
    <location>
        <begin position="386"/>
        <end position="444"/>
    </location>
</feature>
<sequence length="787" mass="82731">MAWTLSIDYGTTNTTAALRLDAGPPRSVGLGPDDTMPSAVLLADGRLVVGSEALAGRRSAPEHHLASPKLLLGQDSVLLGDEEVEVVALVARTLRHVLDVARREAAHAGQRAEEPERVVLTHPQTWALPRRRALEEAWRRTGSTAPVTLVAEPIAAVSWFADAERLPDGADVAVLDFGGGTCDVAVLHHRSGAAAPLEITAHAGLDDLGGSTIDHVFALWVRAQVRAQGHLDLDEALDRPEHLADLHALYDAAREAKHRLADWEYADVPVSAGATTTSVTVTIAEFHQVVAHELERARALLGRSLEAAGVRAASLHGLYLTGGSSRLRWVHQMAADLLGGRPAHLAEPHLAVALGAHTATRLRVVERADAESSRFITLRGLQAVPDRSRSVPLPPPDPSTRRAGAPPPARPRPVGPAQAAPPPAYTTPAPGAHASPSPAGGRTAGAVLLAGHPRLRAAADGAPELRHLLEEPPVLVALLAVPALLDQVARHPALLLVPTPDGRPRALGAPTDVDSALLPVRTFLGAEPAWARALEDPAWRADFVARQGGGPEWAHRLVTAWPRLSPTEQAEVRADAAWQPPPAAPVPWITRTTGRVTVAVPPPPATRPAGAAAAAAPPSAGGSSAQADVLDVLAARGCFTAPQSFRQRLDAARDPRLPIRRARVTLQARNGRHVDLDPYLFPGGRHRSGGGAPDRDLPPYLLLLPVAERSEGTGDPVLVLTSDLVVAVGPRPGGPTAAVDPRPGIVVDLAVEVGPADARLGRRLDLATRDVGLGVDLARALGRPWRG</sequence>
<evidence type="ECO:0000313" key="6">
    <source>
        <dbReference type="Proteomes" id="UP000468687"/>
    </source>
</evidence>
<dbReference type="Pfam" id="PF00012">
    <property type="entry name" value="HSP70"/>
    <property type="match status" value="1"/>
</dbReference>
<feature type="compositionally biased region" description="Low complexity" evidence="4">
    <location>
        <begin position="426"/>
        <end position="441"/>
    </location>
</feature>
<dbReference type="RefSeq" id="WP_163770251.1">
    <property type="nucleotide sequence ID" value="NZ_JAAGXA010000001.1"/>
</dbReference>
<dbReference type="GO" id="GO:0005524">
    <property type="term" value="F:ATP binding"/>
    <property type="evidence" value="ECO:0007669"/>
    <property type="project" value="UniProtKB-KW"/>
</dbReference>
<proteinExistence type="predicted"/>
<feature type="region of interest" description="Disordered" evidence="4">
    <location>
        <begin position="602"/>
        <end position="624"/>
    </location>
</feature>
<dbReference type="Proteomes" id="UP000468687">
    <property type="component" value="Unassembled WGS sequence"/>
</dbReference>
<dbReference type="Gene3D" id="3.90.640.10">
    <property type="entry name" value="Actin, Chain A, domain 4"/>
    <property type="match status" value="1"/>
</dbReference>
<dbReference type="InterPro" id="IPR013126">
    <property type="entry name" value="Hsp_70_fam"/>
</dbReference>